<dbReference type="eggNOG" id="COG2319">
    <property type="taxonomic scope" value="Bacteria"/>
</dbReference>
<organism evidence="2 3">
    <name type="scientific">Nostoc punctiforme (strain ATCC 29133 / PCC 73102)</name>
    <dbReference type="NCBI Taxonomy" id="63737"/>
    <lineage>
        <taxon>Bacteria</taxon>
        <taxon>Bacillati</taxon>
        <taxon>Cyanobacteriota</taxon>
        <taxon>Cyanophyceae</taxon>
        <taxon>Nostocales</taxon>
        <taxon>Nostocaceae</taxon>
        <taxon>Nostoc</taxon>
    </lineage>
</organism>
<evidence type="ECO:0000313" key="3">
    <source>
        <dbReference type="Proteomes" id="UP000001191"/>
    </source>
</evidence>
<dbReference type="HOGENOM" id="CLU_113187_0_0_3"/>
<keyword evidence="1" id="KW-1133">Transmembrane helix</keyword>
<keyword evidence="1" id="KW-0812">Transmembrane</keyword>
<keyword evidence="1" id="KW-0472">Membrane</keyword>
<feature type="transmembrane region" description="Helical" evidence="1">
    <location>
        <begin position="139"/>
        <end position="161"/>
    </location>
</feature>
<feature type="transmembrane region" description="Helical" evidence="1">
    <location>
        <begin position="167"/>
        <end position="189"/>
    </location>
</feature>
<gene>
    <name evidence="2" type="ordered locus">Npun_R6497</name>
</gene>
<dbReference type="EMBL" id="CP001037">
    <property type="protein sequence ID" value="ACC84760.1"/>
    <property type="molecule type" value="Genomic_DNA"/>
</dbReference>
<evidence type="ECO:0000313" key="2">
    <source>
        <dbReference type="EMBL" id="ACC84760.1"/>
    </source>
</evidence>
<dbReference type="STRING" id="63737.Npun_R6497"/>
<name>B2IZB8_NOSP7</name>
<protein>
    <submittedName>
        <fullName evidence="2">Uncharacterized protein</fullName>
    </submittedName>
</protein>
<proteinExistence type="predicted"/>
<sequence>MGYWSDELVGNLARRFSPSVPFVRKAAAEGKLKAILQFIEFFCQSVTSINMKVLPHDSFTISTPDALPVVMQRLNAKVEPPKAFRFSKKHAPYQGTISEEGFQISRIIHYRNSFLPVIRGSFEVESHQTVIHVQMSIHFFVMVFLGFWFLFWYSAVVPIILTGAMPNYMAALFIGMPMLMLFIFWIAFWSEANRSRSELTQIIQGQV</sequence>
<dbReference type="KEGG" id="npu:Npun_R6497"/>
<reference evidence="3" key="1">
    <citation type="submission" date="2008-04" db="EMBL/GenBank/DDBJ databases">
        <title>Complete sequence of chromosome of Nostoc punctiforme ATCC 29133.</title>
        <authorList>
            <consortium name="US DOE Joint Genome Institute"/>
            <person name="Copeland A."/>
            <person name="Lucas S."/>
            <person name="Lapidus A."/>
            <person name="Glavina del Rio T."/>
            <person name="Dalin E."/>
            <person name="Tice H."/>
            <person name="Pitluck S."/>
            <person name="Chain P."/>
            <person name="Malfatti S."/>
            <person name="Shin M."/>
            <person name="Vergez L."/>
            <person name="Schmutz J."/>
            <person name="Larimer F."/>
            <person name="Land M."/>
            <person name="Hauser L."/>
            <person name="Kyrpides N."/>
            <person name="Kim E."/>
            <person name="Meeks J.C."/>
            <person name="Elhai J."/>
            <person name="Campbell E.L."/>
            <person name="Thiel T."/>
            <person name="Longmire J."/>
            <person name="Potts M."/>
            <person name="Atlas R."/>
        </authorList>
    </citation>
    <scope>NUCLEOTIDE SEQUENCE [LARGE SCALE GENOMIC DNA]</scope>
    <source>
        <strain evidence="3">ATCC 29133 / PCC 73102</strain>
    </source>
</reference>
<dbReference type="EnsemblBacteria" id="ACC84760">
    <property type="protein sequence ID" value="ACC84760"/>
    <property type="gene ID" value="Npun_R6497"/>
</dbReference>
<evidence type="ECO:0000256" key="1">
    <source>
        <dbReference type="SAM" id="Phobius"/>
    </source>
</evidence>
<keyword evidence="3" id="KW-1185">Reference proteome</keyword>
<dbReference type="PhylomeDB" id="B2IZB8"/>
<dbReference type="RefSeq" id="WP_012412696.1">
    <property type="nucleotide sequence ID" value="NC_010628.1"/>
</dbReference>
<dbReference type="AlphaFoldDB" id="B2IZB8"/>
<accession>B2IZB8</accession>
<dbReference type="Proteomes" id="UP000001191">
    <property type="component" value="Chromosome"/>
</dbReference>
<reference evidence="2 3" key="2">
    <citation type="journal article" date="2013" name="Plant Physiol.">
        <title>A Nostoc punctiforme Sugar Transporter Necessary to Establish a Cyanobacterium-Plant Symbiosis.</title>
        <authorList>
            <person name="Ekman M."/>
            <person name="Picossi S."/>
            <person name="Campbell E.L."/>
            <person name="Meeks J.C."/>
            <person name="Flores E."/>
        </authorList>
    </citation>
    <scope>NUCLEOTIDE SEQUENCE [LARGE SCALE GENOMIC DNA]</scope>
    <source>
        <strain evidence="3">ATCC 29133 / PCC 73102</strain>
    </source>
</reference>